<keyword evidence="4" id="KW-0328">Glycosyltransferase</keyword>
<comment type="caution">
    <text evidence="12">The sequence shown here is derived from an EMBL/GenBank/DDBJ whole genome shotgun (WGS) entry which is preliminary data.</text>
</comment>
<comment type="catalytic activity">
    <reaction evidence="10">
        <text>an NDP-alpha-D-glucose + (2R)-3-phosphoglycerate = (2R)-2-O-(alpha-D-glucopyranosyl)-3-phospho-glycerate + a ribonucleoside 5'-diphosphate + H(+)</text>
        <dbReference type="Rhea" id="RHEA:47244"/>
        <dbReference type="ChEBI" id="CHEBI:15378"/>
        <dbReference type="ChEBI" id="CHEBI:57930"/>
        <dbReference type="ChEBI" id="CHEBI:58272"/>
        <dbReference type="ChEBI" id="CHEBI:62600"/>
        <dbReference type="ChEBI" id="CHEBI:76533"/>
        <dbReference type="EC" id="2.4.1.266"/>
    </reaction>
    <physiologicalReaction direction="left-to-right" evidence="10">
        <dbReference type="Rhea" id="RHEA:47245"/>
    </physiologicalReaction>
</comment>
<comment type="catalytic activity">
    <reaction evidence="9">
        <text>(2R)-3-phosphoglycerate + UDP-alpha-D-glucose = (2R)-2-O-(alpha-D-glucopyranosyl)-3-phospho-glycerate + UDP + H(+)</text>
        <dbReference type="Rhea" id="RHEA:31319"/>
        <dbReference type="ChEBI" id="CHEBI:15378"/>
        <dbReference type="ChEBI" id="CHEBI:58223"/>
        <dbReference type="ChEBI" id="CHEBI:58272"/>
        <dbReference type="ChEBI" id="CHEBI:58885"/>
        <dbReference type="ChEBI" id="CHEBI:62600"/>
        <dbReference type="EC" id="2.4.1.266"/>
    </reaction>
    <physiologicalReaction direction="left-to-right" evidence="9">
        <dbReference type="Rhea" id="RHEA:31320"/>
    </physiologicalReaction>
</comment>
<dbReference type="EC" id="2.4.1.266" evidence="7"/>
<sequence>MGGTLEKSDWYSENTFHHRDFSNLDRLLGLKQETQKTISVCLPSMNEASTIGKIVAIIRRDLMEKVNLVDQLCVVDGGSADETREVAREMGAEVYRQDEILPGIFEPMGKGDALWRSMQVLTGDIIVWIDSDIRNFKPRFIYALVGPILQRPEIQFVKAFYQRPIKSEGRLLTAGGGRVTELVARPLLSLFYPELTALIQPLSGEYAGERALLENIPFFSGYGVEIVMLIDIYNRFGMKAIGQVDLVQRIHRNQPIPALGRMAFQILQAVLVRLTEEQRLQLLQEYSVEMTQVDYRDGEYLLERKSLRVEERPPIIREPRYIERFKAGV</sequence>
<dbReference type="Pfam" id="PF00535">
    <property type="entry name" value="Glycos_transf_2"/>
    <property type="match status" value="1"/>
</dbReference>
<evidence type="ECO:0000256" key="8">
    <source>
        <dbReference type="ARBA" id="ARBA00040894"/>
    </source>
</evidence>
<evidence type="ECO:0000256" key="3">
    <source>
        <dbReference type="ARBA" id="ARBA00006739"/>
    </source>
</evidence>
<dbReference type="PANTHER" id="PTHR48090">
    <property type="entry name" value="UNDECAPRENYL-PHOSPHATE 4-DEOXY-4-FORMAMIDO-L-ARABINOSE TRANSFERASE-RELATED"/>
    <property type="match status" value="1"/>
</dbReference>
<dbReference type="GO" id="GO:0016757">
    <property type="term" value="F:glycosyltransferase activity"/>
    <property type="evidence" value="ECO:0007669"/>
    <property type="project" value="UniProtKB-KW"/>
</dbReference>
<evidence type="ECO:0000256" key="1">
    <source>
        <dbReference type="ARBA" id="ARBA00001936"/>
    </source>
</evidence>
<dbReference type="SUPFAM" id="SSF53448">
    <property type="entry name" value="Nucleotide-diphospho-sugar transferases"/>
    <property type="match status" value="1"/>
</dbReference>
<evidence type="ECO:0000259" key="11">
    <source>
        <dbReference type="Pfam" id="PF00535"/>
    </source>
</evidence>
<keyword evidence="6" id="KW-0460">Magnesium</keyword>
<feature type="domain" description="Glycosyltransferase 2-like" evidence="11">
    <location>
        <begin position="39"/>
        <end position="157"/>
    </location>
</feature>
<proteinExistence type="inferred from homology"/>
<dbReference type="InterPro" id="IPR001173">
    <property type="entry name" value="Glyco_trans_2-like"/>
</dbReference>
<comment type="cofactor">
    <cofactor evidence="1">
        <name>Mn(2+)</name>
        <dbReference type="ChEBI" id="CHEBI:29035"/>
    </cofactor>
</comment>
<evidence type="ECO:0000313" key="13">
    <source>
        <dbReference type="Proteomes" id="UP000177876"/>
    </source>
</evidence>
<dbReference type="PANTHER" id="PTHR48090:SF10">
    <property type="entry name" value="GLUCOSYL-3-PHOSPHOGLYCERATE SYNTHASE"/>
    <property type="match status" value="1"/>
</dbReference>
<dbReference type="Gene3D" id="3.90.550.10">
    <property type="entry name" value="Spore Coat Polysaccharide Biosynthesis Protein SpsA, Chain A"/>
    <property type="match status" value="1"/>
</dbReference>
<dbReference type="EMBL" id="MELK01000040">
    <property type="protein sequence ID" value="OFW56814.1"/>
    <property type="molecule type" value="Genomic_DNA"/>
</dbReference>
<name>A0A1F2WJ01_9ACTN</name>
<evidence type="ECO:0000256" key="5">
    <source>
        <dbReference type="ARBA" id="ARBA00022679"/>
    </source>
</evidence>
<comment type="cofactor">
    <cofactor evidence="2">
        <name>Mg(2+)</name>
        <dbReference type="ChEBI" id="CHEBI:18420"/>
    </cofactor>
</comment>
<evidence type="ECO:0000256" key="10">
    <source>
        <dbReference type="ARBA" id="ARBA00048997"/>
    </source>
</evidence>
<dbReference type="Proteomes" id="UP000177876">
    <property type="component" value="Unassembled WGS sequence"/>
</dbReference>
<gene>
    <name evidence="12" type="ORF">A2Y75_06520</name>
</gene>
<comment type="similarity">
    <text evidence="3">Belongs to the glycosyltransferase 2 family.</text>
</comment>
<organism evidence="12 13">
    <name type="scientific">Candidatus Solincola sediminis</name>
    <dbReference type="NCBI Taxonomy" id="1797199"/>
    <lineage>
        <taxon>Bacteria</taxon>
        <taxon>Bacillati</taxon>
        <taxon>Actinomycetota</taxon>
        <taxon>Candidatus Geothermincolia</taxon>
        <taxon>Candidatus Geothermincolales</taxon>
        <taxon>Candidatus Geothermincolaceae</taxon>
        <taxon>Candidatus Solincola</taxon>
    </lineage>
</organism>
<dbReference type="STRING" id="1797197.A2Y75_06520"/>
<dbReference type="NCBIfam" id="NF010496">
    <property type="entry name" value="PRK13915.1"/>
    <property type="match status" value="1"/>
</dbReference>
<evidence type="ECO:0000256" key="2">
    <source>
        <dbReference type="ARBA" id="ARBA00001946"/>
    </source>
</evidence>
<evidence type="ECO:0000256" key="6">
    <source>
        <dbReference type="ARBA" id="ARBA00022842"/>
    </source>
</evidence>
<evidence type="ECO:0000256" key="7">
    <source>
        <dbReference type="ARBA" id="ARBA00039022"/>
    </source>
</evidence>
<evidence type="ECO:0000256" key="9">
    <source>
        <dbReference type="ARBA" id="ARBA00048689"/>
    </source>
</evidence>
<keyword evidence="5" id="KW-0808">Transferase</keyword>
<protein>
    <recommendedName>
        <fullName evidence="8">Glucosyl-3-phosphoglycerate synthase</fullName>
        <ecNumber evidence="7">2.4.1.266</ecNumber>
    </recommendedName>
</protein>
<dbReference type="InterPro" id="IPR029044">
    <property type="entry name" value="Nucleotide-diphossugar_trans"/>
</dbReference>
<dbReference type="InterPro" id="IPR050256">
    <property type="entry name" value="Glycosyltransferase_2"/>
</dbReference>
<evidence type="ECO:0000313" key="12">
    <source>
        <dbReference type="EMBL" id="OFW56814.1"/>
    </source>
</evidence>
<evidence type="ECO:0000256" key="4">
    <source>
        <dbReference type="ARBA" id="ARBA00022676"/>
    </source>
</evidence>
<reference evidence="12 13" key="1">
    <citation type="journal article" date="2016" name="Nat. Commun.">
        <title>Thousands of microbial genomes shed light on interconnected biogeochemical processes in an aquifer system.</title>
        <authorList>
            <person name="Anantharaman K."/>
            <person name="Brown C.T."/>
            <person name="Hug L.A."/>
            <person name="Sharon I."/>
            <person name="Castelle C.J."/>
            <person name="Probst A.J."/>
            <person name="Thomas B.C."/>
            <person name="Singh A."/>
            <person name="Wilkins M.J."/>
            <person name="Karaoz U."/>
            <person name="Brodie E.L."/>
            <person name="Williams K.H."/>
            <person name="Hubbard S.S."/>
            <person name="Banfield J.F."/>
        </authorList>
    </citation>
    <scope>NUCLEOTIDE SEQUENCE [LARGE SCALE GENOMIC DNA]</scope>
</reference>
<accession>A0A1F2WJ01</accession>
<dbReference type="AlphaFoldDB" id="A0A1F2WJ01"/>